<dbReference type="SUPFAM" id="SSF88659">
    <property type="entry name" value="Sigma3 and sigma4 domains of RNA polymerase sigma factors"/>
    <property type="match status" value="1"/>
</dbReference>
<evidence type="ECO:0000259" key="6">
    <source>
        <dbReference type="Pfam" id="PF04542"/>
    </source>
</evidence>
<accession>A0A7Y9PIP9</accession>
<comment type="caution">
    <text evidence="7">The sequence shown here is derived from an EMBL/GenBank/DDBJ whole genome shotgun (WGS) entry which is preliminary data.</text>
</comment>
<dbReference type="NCBIfam" id="TIGR02937">
    <property type="entry name" value="sigma70-ECF"/>
    <property type="match status" value="1"/>
</dbReference>
<dbReference type="EMBL" id="JACCCW010000002">
    <property type="protein sequence ID" value="NYF80632.1"/>
    <property type="molecule type" value="Genomic_DNA"/>
</dbReference>
<keyword evidence="3" id="KW-0731">Sigma factor</keyword>
<sequence length="179" mass="20524">MKAAKGGDHDAFAELWRRHFKRVSRTVNQITRNPADAEDAVQDTFLKAYSHLHTFNCQAKFSTWLTRIAINSALMILRGRRSHLYTLANSFTDGETWLEWEVQDGRVDIEGTYAKKEASQKLNAAILNLRPPLRHVMQIYQQNDNSMAEIAEIAGLSIPATKSRMLRARRALRQRLTSK</sequence>
<dbReference type="InterPro" id="IPR039425">
    <property type="entry name" value="RNA_pol_sigma-70-like"/>
</dbReference>
<dbReference type="Proteomes" id="UP000589520">
    <property type="component" value="Unassembled WGS sequence"/>
</dbReference>
<dbReference type="PANTHER" id="PTHR43133:SF8">
    <property type="entry name" value="RNA POLYMERASE SIGMA FACTOR HI_1459-RELATED"/>
    <property type="match status" value="1"/>
</dbReference>
<dbReference type="GO" id="GO:0016987">
    <property type="term" value="F:sigma factor activity"/>
    <property type="evidence" value="ECO:0007669"/>
    <property type="project" value="UniProtKB-KW"/>
</dbReference>
<dbReference type="SUPFAM" id="SSF88946">
    <property type="entry name" value="Sigma2 domain of RNA polymerase sigma factors"/>
    <property type="match status" value="1"/>
</dbReference>
<dbReference type="InterPro" id="IPR007627">
    <property type="entry name" value="RNA_pol_sigma70_r2"/>
</dbReference>
<keyword evidence="4" id="KW-0238">DNA-binding</keyword>
<organism evidence="7 8">
    <name type="scientific">Granulicella arctica</name>
    <dbReference type="NCBI Taxonomy" id="940613"/>
    <lineage>
        <taxon>Bacteria</taxon>
        <taxon>Pseudomonadati</taxon>
        <taxon>Acidobacteriota</taxon>
        <taxon>Terriglobia</taxon>
        <taxon>Terriglobales</taxon>
        <taxon>Acidobacteriaceae</taxon>
        <taxon>Granulicella</taxon>
    </lineage>
</organism>
<dbReference type="GO" id="GO:0003677">
    <property type="term" value="F:DNA binding"/>
    <property type="evidence" value="ECO:0007669"/>
    <property type="project" value="UniProtKB-KW"/>
</dbReference>
<evidence type="ECO:0000313" key="7">
    <source>
        <dbReference type="EMBL" id="NYF80632.1"/>
    </source>
</evidence>
<name>A0A7Y9PIP9_9BACT</name>
<dbReference type="AlphaFoldDB" id="A0A7Y9PIP9"/>
<evidence type="ECO:0000256" key="3">
    <source>
        <dbReference type="ARBA" id="ARBA00023082"/>
    </source>
</evidence>
<keyword evidence="5" id="KW-0804">Transcription</keyword>
<dbReference type="GO" id="GO:0006352">
    <property type="term" value="P:DNA-templated transcription initiation"/>
    <property type="evidence" value="ECO:0007669"/>
    <property type="project" value="InterPro"/>
</dbReference>
<dbReference type="PANTHER" id="PTHR43133">
    <property type="entry name" value="RNA POLYMERASE ECF-TYPE SIGMA FACTO"/>
    <property type="match status" value="1"/>
</dbReference>
<comment type="similarity">
    <text evidence="1">Belongs to the sigma-70 factor family. ECF subfamily.</text>
</comment>
<dbReference type="InterPro" id="IPR014284">
    <property type="entry name" value="RNA_pol_sigma-70_dom"/>
</dbReference>
<gene>
    <name evidence="7" type="ORF">HDF17_002952</name>
</gene>
<keyword evidence="8" id="KW-1185">Reference proteome</keyword>
<evidence type="ECO:0000256" key="2">
    <source>
        <dbReference type="ARBA" id="ARBA00023015"/>
    </source>
</evidence>
<dbReference type="InterPro" id="IPR013324">
    <property type="entry name" value="RNA_pol_sigma_r3/r4-like"/>
</dbReference>
<keyword evidence="2" id="KW-0805">Transcription regulation</keyword>
<protein>
    <submittedName>
        <fullName evidence="7">RNA polymerase sigma-70 factor (ECF subfamily)</fullName>
    </submittedName>
</protein>
<evidence type="ECO:0000256" key="1">
    <source>
        <dbReference type="ARBA" id="ARBA00010641"/>
    </source>
</evidence>
<dbReference type="Pfam" id="PF04542">
    <property type="entry name" value="Sigma70_r2"/>
    <property type="match status" value="1"/>
</dbReference>
<evidence type="ECO:0000313" key="8">
    <source>
        <dbReference type="Proteomes" id="UP000589520"/>
    </source>
</evidence>
<feature type="domain" description="RNA polymerase sigma-70 region 2" evidence="6">
    <location>
        <begin position="15"/>
        <end position="81"/>
    </location>
</feature>
<dbReference type="InterPro" id="IPR013325">
    <property type="entry name" value="RNA_pol_sigma_r2"/>
</dbReference>
<dbReference type="Gene3D" id="1.10.10.10">
    <property type="entry name" value="Winged helix-like DNA-binding domain superfamily/Winged helix DNA-binding domain"/>
    <property type="match status" value="1"/>
</dbReference>
<proteinExistence type="inferred from homology"/>
<dbReference type="Gene3D" id="1.10.1740.10">
    <property type="match status" value="1"/>
</dbReference>
<evidence type="ECO:0000256" key="5">
    <source>
        <dbReference type="ARBA" id="ARBA00023163"/>
    </source>
</evidence>
<reference evidence="7 8" key="1">
    <citation type="submission" date="2020-07" db="EMBL/GenBank/DDBJ databases">
        <title>Genomic Encyclopedia of Type Strains, Phase IV (KMG-V): Genome sequencing to study the core and pangenomes of soil and plant-associated prokaryotes.</title>
        <authorList>
            <person name="Whitman W."/>
        </authorList>
    </citation>
    <scope>NUCLEOTIDE SEQUENCE [LARGE SCALE GENOMIC DNA]</scope>
    <source>
        <strain evidence="7 8">X4EP2</strain>
    </source>
</reference>
<evidence type="ECO:0000256" key="4">
    <source>
        <dbReference type="ARBA" id="ARBA00023125"/>
    </source>
</evidence>
<dbReference type="InterPro" id="IPR036388">
    <property type="entry name" value="WH-like_DNA-bd_sf"/>
</dbReference>